<dbReference type="SUPFAM" id="SSF47384">
    <property type="entry name" value="Homodimeric domain of signal transducing histidine kinase"/>
    <property type="match status" value="1"/>
</dbReference>
<evidence type="ECO:0000256" key="2">
    <source>
        <dbReference type="ARBA" id="ARBA00012438"/>
    </source>
</evidence>
<dbReference type="PROSITE" id="PS50109">
    <property type="entry name" value="HIS_KIN"/>
    <property type="match status" value="1"/>
</dbReference>
<accession>A0A7W9SMT4</accession>
<dbReference type="GO" id="GO:0005524">
    <property type="term" value="F:ATP binding"/>
    <property type="evidence" value="ECO:0007669"/>
    <property type="project" value="UniProtKB-KW"/>
</dbReference>
<dbReference type="SMART" id="SM00388">
    <property type="entry name" value="HisKA"/>
    <property type="match status" value="1"/>
</dbReference>
<gene>
    <name evidence="10" type="ORF">HNQ39_001273</name>
</gene>
<dbReference type="RefSeq" id="WP_184193110.1">
    <property type="nucleotide sequence ID" value="NZ_JACHGW010000001.1"/>
</dbReference>
<dbReference type="InterPro" id="IPR003018">
    <property type="entry name" value="GAF"/>
</dbReference>
<keyword evidence="4" id="KW-0808">Transferase</keyword>
<evidence type="ECO:0000313" key="10">
    <source>
        <dbReference type="EMBL" id="MBB6049511.1"/>
    </source>
</evidence>
<dbReference type="Gene3D" id="3.30.450.40">
    <property type="match status" value="1"/>
</dbReference>
<evidence type="ECO:0000256" key="6">
    <source>
        <dbReference type="ARBA" id="ARBA00022777"/>
    </source>
</evidence>
<feature type="domain" description="Histidine kinase" evidence="9">
    <location>
        <begin position="235"/>
        <end position="448"/>
    </location>
</feature>
<dbReference type="SUPFAM" id="SSF55781">
    <property type="entry name" value="GAF domain-like"/>
    <property type="match status" value="1"/>
</dbReference>
<evidence type="ECO:0000256" key="8">
    <source>
        <dbReference type="ARBA" id="ARBA00023012"/>
    </source>
</evidence>
<organism evidence="10 11">
    <name type="scientific">Armatimonas rosea</name>
    <dbReference type="NCBI Taxonomy" id="685828"/>
    <lineage>
        <taxon>Bacteria</taxon>
        <taxon>Bacillati</taxon>
        <taxon>Armatimonadota</taxon>
        <taxon>Armatimonadia</taxon>
        <taxon>Armatimonadales</taxon>
        <taxon>Armatimonadaceae</taxon>
        <taxon>Armatimonas</taxon>
    </lineage>
</organism>
<dbReference type="Pfam" id="PF00512">
    <property type="entry name" value="HisKA"/>
    <property type="match status" value="1"/>
</dbReference>
<dbReference type="Gene3D" id="1.10.287.130">
    <property type="match status" value="1"/>
</dbReference>
<dbReference type="InterPro" id="IPR004358">
    <property type="entry name" value="Sig_transdc_His_kin-like_C"/>
</dbReference>
<comment type="caution">
    <text evidence="10">The sequence shown here is derived from an EMBL/GenBank/DDBJ whole genome shotgun (WGS) entry which is preliminary data.</text>
</comment>
<evidence type="ECO:0000259" key="9">
    <source>
        <dbReference type="PROSITE" id="PS50109"/>
    </source>
</evidence>
<dbReference type="SMART" id="SM00387">
    <property type="entry name" value="HATPase_c"/>
    <property type="match status" value="1"/>
</dbReference>
<dbReference type="InterPro" id="IPR036890">
    <property type="entry name" value="HATPase_C_sf"/>
</dbReference>
<dbReference type="InterPro" id="IPR003594">
    <property type="entry name" value="HATPase_dom"/>
</dbReference>
<dbReference type="Pfam" id="PF01590">
    <property type="entry name" value="GAF"/>
    <property type="match status" value="1"/>
</dbReference>
<dbReference type="PANTHER" id="PTHR43065:SF10">
    <property type="entry name" value="PEROXIDE STRESS-ACTIVATED HISTIDINE KINASE MAK3"/>
    <property type="match status" value="1"/>
</dbReference>
<reference evidence="10 11" key="1">
    <citation type="submission" date="2020-08" db="EMBL/GenBank/DDBJ databases">
        <title>Genomic Encyclopedia of Type Strains, Phase IV (KMG-IV): sequencing the most valuable type-strain genomes for metagenomic binning, comparative biology and taxonomic classification.</title>
        <authorList>
            <person name="Goeker M."/>
        </authorList>
    </citation>
    <scope>NUCLEOTIDE SEQUENCE [LARGE SCALE GENOMIC DNA]</scope>
    <source>
        <strain evidence="10 11">DSM 23562</strain>
    </source>
</reference>
<sequence>MAEIVKRQTTVRVKTRRPVGMVATHPLQPSPAVAELERRERQLAALYELWRSAAHTDLERLLKNVTERAVAALDAHTGSVFLRERGTDLLHMVSSVGLPNDVSDSVTLLVGERIAGRVAETRQPILVNRDPHTHPLLAEGDIAKRPEVESALCAPLLGVTNEALGVLCVSRHAPATQYTESDLRVFSLFAAQAGAVIAQRQTIDDLTQAAKDQAKLEREMERSRALAAMGQFAATIAHELRNPLGSIKGAAQFLLQDSKDETVRDFLNIVVEEVNGLGKLTTDLLEFARPTPPALYEHNLVDIVRSEVSFLREELARLGCSQVQEFYKIDEAPVQVDAAQLGRALRNLLINAAQAMASVGNTRIDSRITLTLEAREASWLLRVEDNGPGLPSDVIEHLWEPFFTTKARGTGLGLAQVRKTIEAQGGTVRAENHAAGGACFEICLPHAQKTEDQ</sequence>
<dbReference type="GO" id="GO:0000155">
    <property type="term" value="F:phosphorelay sensor kinase activity"/>
    <property type="evidence" value="ECO:0007669"/>
    <property type="project" value="InterPro"/>
</dbReference>
<keyword evidence="7" id="KW-0067">ATP-binding</keyword>
<dbReference type="InterPro" id="IPR005467">
    <property type="entry name" value="His_kinase_dom"/>
</dbReference>
<evidence type="ECO:0000256" key="5">
    <source>
        <dbReference type="ARBA" id="ARBA00022741"/>
    </source>
</evidence>
<evidence type="ECO:0000256" key="7">
    <source>
        <dbReference type="ARBA" id="ARBA00022840"/>
    </source>
</evidence>
<dbReference type="AlphaFoldDB" id="A0A7W9SMT4"/>
<comment type="catalytic activity">
    <reaction evidence="1">
        <text>ATP + protein L-histidine = ADP + protein N-phospho-L-histidine.</text>
        <dbReference type="EC" id="2.7.13.3"/>
    </reaction>
</comment>
<dbReference type="SMART" id="SM00065">
    <property type="entry name" value="GAF"/>
    <property type="match status" value="1"/>
</dbReference>
<keyword evidence="11" id="KW-1185">Reference proteome</keyword>
<evidence type="ECO:0000256" key="1">
    <source>
        <dbReference type="ARBA" id="ARBA00000085"/>
    </source>
</evidence>
<keyword evidence="3" id="KW-0597">Phosphoprotein</keyword>
<evidence type="ECO:0000313" key="11">
    <source>
        <dbReference type="Proteomes" id="UP000520814"/>
    </source>
</evidence>
<dbReference type="PRINTS" id="PR00344">
    <property type="entry name" value="BCTRLSENSOR"/>
</dbReference>
<proteinExistence type="predicted"/>
<dbReference type="InterPro" id="IPR029016">
    <property type="entry name" value="GAF-like_dom_sf"/>
</dbReference>
<dbReference type="PANTHER" id="PTHR43065">
    <property type="entry name" value="SENSOR HISTIDINE KINASE"/>
    <property type="match status" value="1"/>
</dbReference>
<dbReference type="InterPro" id="IPR036097">
    <property type="entry name" value="HisK_dim/P_sf"/>
</dbReference>
<dbReference type="Proteomes" id="UP000520814">
    <property type="component" value="Unassembled WGS sequence"/>
</dbReference>
<dbReference type="EC" id="2.7.13.3" evidence="2"/>
<evidence type="ECO:0000256" key="3">
    <source>
        <dbReference type="ARBA" id="ARBA00022553"/>
    </source>
</evidence>
<dbReference type="Gene3D" id="3.30.565.10">
    <property type="entry name" value="Histidine kinase-like ATPase, C-terminal domain"/>
    <property type="match status" value="1"/>
</dbReference>
<keyword evidence="8" id="KW-0902">Two-component regulatory system</keyword>
<protein>
    <recommendedName>
        <fullName evidence="2">histidine kinase</fullName>
        <ecNumber evidence="2">2.7.13.3</ecNumber>
    </recommendedName>
</protein>
<dbReference type="EMBL" id="JACHGW010000001">
    <property type="protein sequence ID" value="MBB6049511.1"/>
    <property type="molecule type" value="Genomic_DNA"/>
</dbReference>
<keyword evidence="5" id="KW-0547">Nucleotide-binding</keyword>
<dbReference type="SUPFAM" id="SSF55874">
    <property type="entry name" value="ATPase domain of HSP90 chaperone/DNA topoisomerase II/histidine kinase"/>
    <property type="match status" value="1"/>
</dbReference>
<keyword evidence="6 10" id="KW-0418">Kinase</keyword>
<evidence type="ECO:0000256" key="4">
    <source>
        <dbReference type="ARBA" id="ARBA00022679"/>
    </source>
</evidence>
<dbReference type="CDD" id="cd00082">
    <property type="entry name" value="HisKA"/>
    <property type="match status" value="1"/>
</dbReference>
<dbReference type="InterPro" id="IPR003661">
    <property type="entry name" value="HisK_dim/P_dom"/>
</dbReference>
<dbReference type="Pfam" id="PF02518">
    <property type="entry name" value="HATPase_c"/>
    <property type="match status" value="1"/>
</dbReference>
<name>A0A7W9SMT4_ARMRO</name>